<comment type="caution">
    <text evidence="6">The sequence shown here is derived from an EMBL/GenBank/DDBJ whole genome shotgun (WGS) entry which is preliminary data.</text>
</comment>
<dbReference type="SUPFAM" id="SSF46689">
    <property type="entry name" value="Homeodomain-like"/>
    <property type="match status" value="1"/>
</dbReference>
<feature type="transmembrane region" description="Helical" evidence="4">
    <location>
        <begin position="108"/>
        <end position="128"/>
    </location>
</feature>
<feature type="transmembrane region" description="Helical" evidence="4">
    <location>
        <begin position="74"/>
        <end position="96"/>
    </location>
</feature>
<dbReference type="InterPro" id="IPR020449">
    <property type="entry name" value="Tscrpt_reg_AraC-type_HTH"/>
</dbReference>
<evidence type="ECO:0000313" key="6">
    <source>
        <dbReference type="EMBL" id="MDX6848641.1"/>
    </source>
</evidence>
<evidence type="ECO:0000256" key="4">
    <source>
        <dbReference type="SAM" id="Phobius"/>
    </source>
</evidence>
<gene>
    <name evidence="6" type="ORF">SCD92_04670</name>
</gene>
<evidence type="ECO:0000313" key="7">
    <source>
        <dbReference type="Proteomes" id="UP001273505"/>
    </source>
</evidence>
<dbReference type="RefSeq" id="WP_302724640.1">
    <property type="nucleotide sequence ID" value="NZ_JAULRU010000823.1"/>
</dbReference>
<dbReference type="Pfam" id="PF12833">
    <property type="entry name" value="HTH_18"/>
    <property type="match status" value="1"/>
</dbReference>
<feature type="transmembrane region" description="Helical" evidence="4">
    <location>
        <begin position="148"/>
        <end position="168"/>
    </location>
</feature>
<keyword evidence="4" id="KW-1133">Transmembrane helix</keyword>
<keyword evidence="1" id="KW-0805">Transcription regulation</keyword>
<sequence>MEAYIFNFHDVIVFMTIIECIMLALFQWALPTDRKVASRALIAFLLTTSLHSFCVLLLWNDLVHTTDFFDLNVVPYLLTLAAFVKGPALYFYVISLTEQAFKLQRKHLIHLVPLAVSWLLLLVMFIDSDALRWRADGQSEFSVAVVNFIWHSTKVIPFLYGVASVYFARRYYLSLKDQYSSFSSGEPGWLIVLTGGFLLQWTFSLCVHVGAQFSTVSLSNYLGISENYVIFVLINGLFAYSAAYAHRVLTTKPVTSKETSQELPDKIAIDKVQNGMEVEKLFLEHSLNIEEFSNRIDLPVRDVSGVINKHFGTNFFEFMNSYRVEEAKRLLLAPEYKDLTILDILLQAGFNSKSAFHRFFKRLVGMSPSEYRKQKGAEGGVTNGT</sequence>
<accession>A0ABU4RUT6</accession>
<feature type="domain" description="HTH araC/xylS-type" evidence="5">
    <location>
        <begin position="283"/>
        <end position="374"/>
    </location>
</feature>
<feature type="transmembrane region" description="Helical" evidence="4">
    <location>
        <begin position="6"/>
        <end position="28"/>
    </location>
</feature>
<feature type="transmembrane region" description="Helical" evidence="4">
    <location>
        <begin position="189"/>
        <end position="213"/>
    </location>
</feature>
<feature type="transmembrane region" description="Helical" evidence="4">
    <location>
        <begin position="228"/>
        <end position="245"/>
    </location>
</feature>
<dbReference type="PROSITE" id="PS00041">
    <property type="entry name" value="HTH_ARAC_FAMILY_1"/>
    <property type="match status" value="1"/>
</dbReference>
<dbReference type="PANTHER" id="PTHR43280">
    <property type="entry name" value="ARAC-FAMILY TRANSCRIPTIONAL REGULATOR"/>
    <property type="match status" value="1"/>
</dbReference>
<dbReference type="Proteomes" id="UP001273505">
    <property type="component" value="Unassembled WGS sequence"/>
</dbReference>
<name>A0ABU4RUT6_9GAMM</name>
<keyword evidence="4" id="KW-0472">Membrane</keyword>
<protein>
    <submittedName>
        <fullName evidence="6">AraC family transcriptional regulator</fullName>
    </submittedName>
</protein>
<dbReference type="Gene3D" id="1.10.10.60">
    <property type="entry name" value="Homeodomain-like"/>
    <property type="match status" value="1"/>
</dbReference>
<dbReference type="SMART" id="SM00342">
    <property type="entry name" value="HTH_ARAC"/>
    <property type="match status" value="1"/>
</dbReference>
<dbReference type="InterPro" id="IPR009057">
    <property type="entry name" value="Homeodomain-like_sf"/>
</dbReference>
<proteinExistence type="predicted"/>
<keyword evidence="2" id="KW-0238">DNA-binding</keyword>
<keyword evidence="4" id="KW-0812">Transmembrane</keyword>
<dbReference type="InterPro" id="IPR018062">
    <property type="entry name" value="HTH_AraC-typ_CS"/>
</dbReference>
<reference evidence="6 7" key="1">
    <citation type="submission" date="2023-11" db="EMBL/GenBank/DDBJ databases">
        <title>Gilvimarinus fulvus sp. nov., isolated from the surface of Kelp.</title>
        <authorList>
            <person name="Sun Y.Y."/>
            <person name="Gong Y."/>
            <person name="Du Z.J."/>
        </authorList>
    </citation>
    <scope>NUCLEOTIDE SEQUENCE [LARGE SCALE GENOMIC DNA]</scope>
    <source>
        <strain evidence="6 7">SDUM040013</strain>
    </source>
</reference>
<feature type="transmembrane region" description="Helical" evidence="4">
    <location>
        <begin position="40"/>
        <end position="59"/>
    </location>
</feature>
<dbReference type="InterPro" id="IPR018060">
    <property type="entry name" value="HTH_AraC"/>
</dbReference>
<evidence type="ECO:0000256" key="1">
    <source>
        <dbReference type="ARBA" id="ARBA00023015"/>
    </source>
</evidence>
<dbReference type="PRINTS" id="PR00032">
    <property type="entry name" value="HTHARAC"/>
</dbReference>
<keyword evidence="7" id="KW-1185">Reference proteome</keyword>
<dbReference type="PROSITE" id="PS01124">
    <property type="entry name" value="HTH_ARAC_FAMILY_2"/>
    <property type="match status" value="1"/>
</dbReference>
<evidence type="ECO:0000259" key="5">
    <source>
        <dbReference type="PROSITE" id="PS01124"/>
    </source>
</evidence>
<evidence type="ECO:0000256" key="2">
    <source>
        <dbReference type="ARBA" id="ARBA00023125"/>
    </source>
</evidence>
<organism evidence="6 7">
    <name type="scientific">Gilvimarinus gilvus</name>
    <dbReference type="NCBI Taxonomy" id="3058038"/>
    <lineage>
        <taxon>Bacteria</taxon>
        <taxon>Pseudomonadati</taxon>
        <taxon>Pseudomonadota</taxon>
        <taxon>Gammaproteobacteria</taxon>
        <taxon>Cellvibrionales</taxon>
        <taxon>Cellvibrionaceae</taxon>
        <taxon>Gilvimarinus</taxon>
    </lineage>
</organism>
<dbReference type="PANTHER" id="PTHR43280:SF29">
    <property type="entry name" value="ARAC-FAMILY TRANSCRIPTIONAL REGULATOR"/>
    <property type="match status" value="1"/>
</dbReference>
<dbReference type="EMBL" id="JAXAFO010000005">
    <property type="protein sequence ID" value="MDX6848641.1"/>
    <property type="molecule type" value="Genomic_DNA"/>
</dbReference>
<keyword evidence="3" id="KW-0804">Transcription</keyword>
<evidence type="ECO:0000256" key="3">
    <source>
        <dbReference type="ARBA" id="ARBA00023163"/>
    </source>
</evidence>